<reference evidence="3" key="1">
    <citation type="journal article" date="2019" name="Int. J. Syst. Evol. Microbiol.">
        <title>The Global Catalogue of Microorganisms (GCM) 10K type strain sequencing project: providing services to taxonomists for standard genome sequencing and annotation.</title>
        <authorList>
            <consortium name="The Broad Institute Genomics Platform"/>
            <consortium name="The Broad Institute Genome Sequencing Center for Infectious Disease"/>
            <person name="Wu L."/>
            <person name="Ma J."/>
        </authorList>
    </citation>
    <scope>NUCLEOTIDE SEQUENCE [LARGE SCALE GENOMIC DNA]</scope>
    <source>
        <strain evidence="3">JCM 15442</strain>
    </source>
</reference>
<evidence type="ECO:0000259" key="1">
    <source>
        <dbReference type="Pfam" id="PF01712"/>
    </source>
</evidence>
<dbReference type="Proteomes" id="UP000639973">
    <property type="component" value="Unassembled WGS sequence"/>
</dbReference>
<dbReference type="PANTHER" id="PTHR10513">
    <property type="entry name" value="DEOXYNUCLEOSIDE KINASE"/>
    <property type="match status" value="1"/>
</dbReference>
<dbReference type="SUPFAM" id="SSF52540">
    <property type="entry name" value="P-loop containing nucleoside triphosphate hydrolases"/>
    <property type="match status" value="1"/>
</dbReference>
<sequence>MYLVIEGPIGVGKTSLSRRLSARYGAELNLEVVEENPFLARFYEQPDAYAFQVQVFFLLSRFKQLSALAQPGLFSGNVVSDYLFAKDFIFAAMNLKDAEFALYEDLYSHLSPRLPTPDLVVYLRADTDELLRRIARRGRSFEQDMQAAYLAELTARYDEYFRSYAHPLLTVQAGDIDFVGNPEHEELILARVHEALTAGQAAD</sequence>
<dbReference type="Pfam" id="PF01712">
    <property type="entry name" value="dNK"/>
    <property type="match status" value="1"/>
</dbReference>
<protein>
    <submittedName>
        <fullName evidence="2">Deoxyguanosine kinase</fullName>
    </submittedName>
</protein>
<evidence type="ECO:0000313" key="2">
    <source>
        <dbReference type="EMBL" id="GGL92410.1"/>
    </source>
</evidence>
<dbReference type="GO" id="GO:0016301">
    <property type="term" value="F:kinase activity"/>
    <property type="evidence" value="ECO:0007669"/>
    <property type="project" value="UniProtKB-KW"/>
</dbReference>
<dbReference type="InterPro" id="IPR050566">
    <property type="entry name" value="Deoxyribonucleoside_kinase"/>
</dbReference>
<dbReference type="PIRSF" id="PIRSF000705">
    <property type="entry name" value="DNK"/>
    <property type="match status" value="1"/>
</dbReference>
<comment type="caution">
    <text evidence="2">The sequence shown here is derived from an EMBL/GenBank/DDBJ whole genome shotgun (WGS) entry which is preliminary data.</text>
</comment>
<name>A0ABQ2GEY2_9DEIO</name>
<organism evidence="2 3">
    <name type="scientific">Deinococcus aerolatus</name>
    <dbReference type="NCBI Taxonomy" id="522487"/>
    <lineage>
        <taxon>Bacteria</taxon>
        <taxon>Thermotogati</taxon>
        <taxon>Deinococcota</taxon>
        <taxon>Deinococci</taxon>
        <taxon>Deinococcales</taxon>
        <taxon>Deinococcaceae</taxon>
        <taxon>Deinococcus</taxon>
    </lineage>
</organism>
<proteinExistence type="predicted"/>
<evidence type="ECO:0000313" key="3">
    <source>
        <dbReference type="Proteomes" id="UP000639973"/>
    </source>
</evidence>
<keyword evidence="2" id="KW-0418">Kinase</keyword>
<gene>
    <name evidence="2" type="ORF">GCM10010840_33190</name>
</gene>
<dbReference type="InterPro" id="IPR002624">
    <property type="entry name" value="DCK/DGK"/>
</dbReference>
<dbReference type="InterPro" id="IPR027417">
    <property type="entry name" value="P-loop_NTPase"/>
</dbReference>
<dbReference type="InterPro" id="IPR031314">
    <property type="entry name" value="DNK_dom"/>
</dbReference>
<feature type="domain" description="Deoxynucleoside kinase" evidence="1">
    <location>
        <begin position="3"/>
        <end position="195"/>
    </location>
</feature>
<accession>A0ABQ2GEY2</accession>
<keyword evidence="3" id="KW-1185">Reference proteome</keyword>
<dbReference type="CDD" id="cd01673">
    <property type="entry name" value="dNK"/>
    <property type="match status" value="1"/>
</dbReference>
<dbReference type="PANTHER" id="PTHR10513:SF46">
    <property type="entry name" value="DEOXYGUANOSINE KINASE"/>
    <property type="match status" value="1"/>
</dbReference>
<keyword evidence="2" id="KW-0808">Transferase</keyword>
<dbReference type="RefSeq" id="WP_188974013.1">
    <property type="nucleotide sequence ID" value="NZ_BMOL01000023.1"/>
</dbReference>
<dbReference type="EMBL" id="BMOL01000023">
    <property type="protein sequence ID" value="GGL92410.1"/>
    <property type="molecule type" value="Genomic_DNA"/>
</dbReference>
<dbReference type="Gene3D" id="3.40.50.300">
    <property type="entry name" value="P-loop containing nucleotide triphosphate hydrolases"/>
    <property type="match status" value="1"/>
</dbReference>